<dbReference type="GO" id="GO:0005770">
    <property type="term" value="C:late endosome"/>
    <property type="evidence" value="ECO:0007669"/>
    <property type="project" value="UniProtKB-SubCell"/>
</dbReference>
<evidence type="ECO:0000256" key="8">
    <source>
        <dbReference type="ARBA" id="ARBA00031270"/>
    </source>
</evidence>
<evidence type="ECO:0000313" key="11">
    <source>
        <dbReference type="Proteomes" id="UP000770717"/>
    </source>
</evidence>
<evidence type="ECO:0000256" key="5">
    <source>
        <dbReference type="ARBA" id="ARBA00022753"/>
    </source>
</evidence>
<dbReference type="AlphaFoldDB" id="A0A8J6K6K5"/>
<sequence>MSRLKGDEEDYWHASKCKAFTFEDEDEDGLSQLKESKRAVNSIKAFVDEEDEEWEKFTWSGEPVGSISWSIQETSSSRGPESRSFAADKSRPDVSSSFYSFPRPGSFSSLFKGKSRPGSFQSISDAFLDTNIKYVAPELRKPKSEYQDYSGDWSTEESVRRMQRGKMCSMERFRSLKEKLQLLDEAVRLHDGNVITAVLIFLKRTLRSDILFRELKIRQVALRHFIHLLKEISDQQLLMELLRFLEWTEELALCKYREHLDILDAEERRDFLKSKCIGLPFSSEDAAHVQDHYTLLERQIIIEASDKHLEASGQELFRKHPRKASLLFKPLVTTLFYSCIYHYTEGEGTFSSPTNLRKTFKIPEKLYVLTALAARAKLRSWVDVDALFTTKNWLGYTKKKAPVGFHRVVEILHKNGAPAQVLQDYIRLVEDAEMRISLATKYKCHNVVIDTYRDLKDRQQLMVYRCKLDRGSPEEEKIDSILSNMQIRWKN</sequence>
<gene>
    <name evidence="10" type="ORF">GDO78_010775</name>
</gene>
<reference evidence="10" key="1">
    <citation type="thesis" date="2020" institute="ProQuest LLC" country="789 East Eisenhower Parkway, Ann Arbor, MI, USA">
        <title>Comparative Genomics and Chromosome Evolution.</title>
        <authorList>
            <person name="Mudd A.B."/>
        </authorList>
    </citation>
    <scope>NUCLEOTIDE SEQUENCE</scope>
    <source>
        <strain evidence="10">HN-11 Male</strain>
        <tissue evidence="10">Kidney and liver</tissue>
    </source>
</reference>
<comment type="caution">
    <text evidence="10">The sequence shown here is derived from an EMBL/GenBank/DDBJ whole genome shotgun (WGS) entry which is preliminary data.</text>
</comment>
<evidence type="ECO:0000256" key="1">
    <source>
        <dbReference type="ARBA" id="ARBA00004412"/>
    </source>
</evidence>
<dbReference type="GO" id="GO:0006886">
    <property type="term" value="P:intracellular protein transport"/>
    <property type="evidence" value="ECO:0007669"/>
    <property type="project" value="TreeGrafter"/>
</dbReference>
<evidence type="ECO:0000256" key="6">
    <source>
        <dbReference type="ARBA" id="ARBA00023329"/>
    </source>
</evidence>
<dbReference type="InterPro" id="IPR040057">
    <property type="entry name" value="Spe-39"/>
</dbReference>
<evidence type="ECO:0000256" key="3">
    <source>
        <dbReference type="ARBA" id="ARBA00004603"/>
    </source>
</evidence>
<evidence type="ECO:0000256" key="7">
    <source>
        <dbReference type="ARBA" id="ARBA00029984"/>
    </source>
</evidence>
<organism evidence="10 11">
    <name type="scientific">Eleutherodactylus coqui</name>
    <name type="common">Puerto Rican coqui</name>
    <dbReference type="NCBI Taxonomy" id="57060"/>
    <lineage>
        <taxon>Eukaryota</taxon>
        <taxon>Metazoa</taxon>
        <taxon>Chordata</taxon>
        <taxon>Craniata</taxon>
        <taxon>Vertebrata</taxon>
        <taxon>Euteleostomi</taxon>
        <taxon>Amphibia</taxon>
        <taxon>Batrachia</taxon>
        <taxon>Anura</taxon>
        <taxon>Neobatrachia</taxon>
        <taxon>Hyloidea</taxon>
        <taxon>Eleutherodactylidae</taxon>
        <taxon>Eleutherodactylinae</taxon>
        <taxon>Eleutherodactylus</taxon>
        <taxon>Eleutherodactylus</taxon>
    </lineage>
</organism>
<keyword evidence="11" id="KW-1185">Reference proteome</keyword>
<dbReference type="EMBL" id="WNTK01000006">
    <property type="protein sequence ID" value="KAG9481719.1"/>
    <property type="molecule type" value="Genomic_DNA"/>
</dbReference>
<keyword evidence="5" id="KW-0967">Endosome</keyword>
<dbReference type="GO" id="GO:0005769">
    <property type="term" value="C:early endosome"/>
    <property type="evidence" value="ECO:0007669"/>
    <property type="project" value="UniProtKB-SubCell"/>
</dbReference>
<evidence type="ECO:0000256" key="9">
    <source>
        <dbReference type="SAM" id="MobiDB-lite"/>
    </source>
</evidence>
<dbReference type="EMBL" id="WNTK01000006">
    <property type="protein sequence ID" value="KAG9481717.1"/>
    <property type="molecule type" value="Genomic_DNA"/>
</dbReference>
<dbReference type="GO" id="GO:0007034">
    <property type="term" value="P:vacuolar transport"/>
    <property type="evidence" value="ECO:0007669"/>
    <property type="project" value="TreeGrafter"/>
</dbReference>
<protein>
    <recommendedName>
        <fullName evidence="4">Spermatogenesis-defective protein 39 homolog</fullName>
    </recommendedName>
    <alternativeName>
        <fullName evidence="7">VPS33B-interacting protein in apical-basolateral polarity regulator</fullName>
    </alternativeName>
    <alternativeName>
        <fullName evidence="8">VPS33B-interacting protein in polarity and apical restriction</fullName>
    </alternativeName>
</protein>
<dbReference type="PANTHER" id="PTHR13364:SF6">
    <property type="entry name" value="SPERMATOGENESIS-DEFECTIVE PROTEIN 39 HOMOLOG"/>
    <property type="match status" value="1"/>
</dbReference>
<proteinExistence type="predicted"/>
<feature type="region of interest" description="Disordered" evidence="9">
    <location>
        <begin position="70"/>
        <end position="94"/>
    </location>
</feature>
<evidence type="ECO:0000313" key="10">
    <source>
        <dbReference type="EMBL" id="KAG9481717.1"/>
    </source>
</evidence>
<name>A0A8J6K6K5_ELECQ</name>
<evidence type="ECO:0000256" key="2">
    <source>
        <dbReference type="ARBA" id="ARBA00004541"/>
    </source>
</evidence>
<keyword evidence="6" id="KW-0968">Cytoplasmic vesicle</keyword>
<accession>A0A8J6K6K5</accession>
<comment type="subcellular location">
    <subcellularLocation>
        <location evidence="2">Cytoplasmic vesicle</location>
    </subcellularLocation>
    <subcellularLocation>
        <location evidence="1">Early endosome</location>
    </subcellularLocation>
    <subcellularLocation>
        <location evidence="3">Late endosome</location>
    </subcellularLocation>
</comment>
<dbReference type="OrthoDB" id="9977282at2759"/>
<dbReference type="PANTHER" id="PTHR13364">
    <property type="entry name" value="DEFECTIVE SPERMATOGENESIS PROTEIN 39"/>
    <property type="match status" value="1"/>
</dbReference>
<dbReference type="Proteomes" id="UP000770717">
    <property type="component" value="Unassembled WGS sequence"/>
</dbReference>
<evidence type="ECO:0000256" key="4">
    <source>
        <dbReference type="ARBA" id="ARBA00019368"/>
    </source>
</evidence>
<dbReference type="EMBL" id="WNTK01000006">
    <property type="protein sequence ID" value="KAG9481718.1"/>
    <property type="molecule type" value="Genomic_DNA"/>
</dbReference>